<keyword evidence="9 11" id="KW-0067">ATP-binding</keyword>
<dbReference type="GeneID" id="99751386"/>
<dbReference type="EMBL" id="QRTH01000003">
    <property type="protein sequence ID" value="RGQ52329.1"/>
    <property type="molecule type" value="Genomic_DNA"/>
</dbReference>
<evidence type="ECO:0000256" key="9">
    <source>
        <dbReference type="ARBA" id="ARBA00022840"/>
    </source>
</evidence>
<dbReference type="Proteomes" id="UP000431575">
    <property type="component" value="Unassembled WGS sequence"/>
</dbReference>
<comment type="pathway">
    <text evidence="11">Carbohydrate degradation; glycolysis; pyruvate from D-glyceraldehyde 3-phosphate: step 2/5.</text>
</comment>
<feature type="binding site" evidence="11">
    <location>
        <position position="35"/>
    </location>
    <ligand>
        <name>substrate</name>
    </ligand>
</feature>
<dbReference type="Proteomes" id="UP000286114">
    <property type="component" value="Unassembled WGS sequence"/>
</dbReference>
<evidence type="ECO:0000313" key="50">
    <source>
        <dbReference type="Proteomes" id="UP000285283"/>
    </source>
</evidence>
<evidence type="ECO:0000313" key="40">
    <source>
        <dbReference type="EMBL" id="RHH31697.1"/>
    </source>
</evidence>
<evidence type="ECO:0000313" key="48">
    <source>
        <dbReference type="Proteomes" id="UP000284022"/>
    </source>
</evidence>
<dbReference type="HAMAP" id="MF_00145">
    <property type="entry name" value="Phosphoglyc_kinase"/>
    <property type="match status" value="1"/>
</dbReference>
<evidence type="ECO:0000313" key="27">
    <source>
        <dbReference type="EMBL" id="MDC1900930.1"/>
    </source>
</evidence>
<reference evidence="24 62" key="3">
    <citation type="submission" date="2022-10" db="EMBL/GenBank/DDBJ databases">
        <title>Human gut microbiome strain richness.</title>
        <authorList>
            <person name="Chen-Liaw A."/>
        </authorList>
    </citation>
    <scope>NUCLEOTIDE SEQUENCE</scope>
    <source>
        <strain evidence="27">1001713st1_F9_1001713B170221_170320</strain>
        <strain evidence="26">1001713st2_A4_1001713B170214_170313</strain>
        <strain evidence="25">BSD2780061687st1_G10_BSD2780061687b_171204</strain>
        <strain evidence="24 62">D53st1_B1_D53t1_180928</strain>
    </source>
</reference>
<dbReference type="Proteomes" id="UP000442334">
    <property type="component" value="Unassembled WGS sequence"/>
</dbReference>
<dbReference type="Proteomes" id="UP000283766">
    <property type="component" value="Unassembled WGS sequence"/>
</dbReference>
<evidence type="ECO:0000256" key="1">
    <source>
        <dbReference type="ARBA" id="ARBA00000642"/>
    </source>
</evidence>
<evidence type="ECO:0000313" key="25">
    <source>
        <dbReference type="EMBL" id="MDC1855680.1"/>
    </source>
</evidence>
<evidence type="ECO:0000256" key="6">
    <source>
        <dbReference type="ARBA" id="ARBA00022679"/>
    </source>
</evidence>
<dbReference type="EMBL" id="QRVP01000002">
    <property type="protein sequence ID" value="RGS56889.1"/>
    <property type="molecule type" value="Genomic_DNA"/>
</dbReference>
<evidence type="ECO:0000313" key="36">
    <source>
        <dbReference type="EMBL" id="RGV38720.1"/>
    </source>
</evidence>
<dbReference type="EMBL" id="QSRB01000007">
    <property type="protein sequence ID" value="RGK85712.1"/>
    <property type="molecule type" value="Genomic_DNA"/>
</dbReference>
<evidence type="ECO:0000256" key="11">
    <source>
        <dbReference type="HAMAP-Rule" id="MF_00145"/>
    </source>
</evidence>
<evidence type="ECO:0000313" key="35">
    <source>
        <dbReference type="EMBL" id="RGU40172.1"/>
    </source>
</evidence>
<dbReference type="Proteomes" id="UP000434462">
    <property type="component" value="Unassembled WGS sequence"/>
</dbReference>
<evidence type="ECO:0000313" key="58">
    <source>
        <dbReference type="Proteomes" id="UP000442334"/>
    </source>
</evidence>
<keyword evidence="6 11" id="KW-0808">Transferase</keyword>
<dbReference type="FunFam" id="3.40.50.1260:FF:000003">
    <property type="entry name" value="Phosphoglycerate kinase"/>
    <property type="match status" value="1"/>
</dbReference>
<dbReference type="Proteomes" id="UP000260874">
    <property type="component" value="Unassembled WGS sequence"/>
</dbReference>
<dbReference type="RefSeq" id="WP_085929901.1">
    <property type="nucleotide sequence ID" value="NZ_AP019724.1"/>
</dbReference>
<dbReference type="EMBL" id="WCTY01000032">
    <property type="protein sequence ID" value="KAB4181394.1"/>
    <property type="molecule type" value="Genomic_DNA"/>
</dbReference>
<dbReference type="Proteomes" id="UP000261295">
    <property type="component" value="Unassembled WGS sequence"/>
</dbReference>
<dbReference type="SUPFAM" id="SSF53748">
    <property type="entry name" value="Phosphoglycerate kinase"/>
    <property type="match status" value="1"/>
</dbReference>
<evidence type="ECO:0000313" key="21">
    <source>
        <dbReference type="EMBL" id="KAB4214356.1"/>
    </source>
</evidence>
<evidence type="ECO:0000313" key="53">
    <source>
        <dbReference type="Proteomes" id="UP000431575"/>
    </source>
</evidence>
<dbReference type="InterPro" id="IPR001576">
    <property type="entry name" value="Phosphoglycerate_kinase"/>
</dbReference>
<dbReference type="EMBL" id="WCUP01000004">
    <property type="protein sequence ID" value="KAB4110151.1"/>
    <property type="molecule type" value="Genomic_DNA"/>
</dbReference>
<proteinExistence type="inferred from homology"/>
<evidence type="ECO:0000313" key="33">
    <source>
        <dbReference type="EMBL" id="RGQ52329.1"/>
    </source>
</evidence>
<dbReference type="Proteomes" id="UP000260795">
    <property type="component" value="Unassembled WGS sequence"/>
</dbReference>
<evidence type="ECO:0000256" key="10">
    <source>
        <dbReference type="ARBA" id="ARBA00023152"/>
    </source>
</evidence>
<comment type="catalytic activity">
    <reaction evidence="1 11 14">
        <text>(2R)-3-phosphoglycerate + ATP = (2R)-3-phospho-glyceroyl phosphate + ADP</text>
        <dbReference type="Rhea" id="RHEA:14801"/>
        <dbReference type="ChEBI" id="CHEBI:30616"/>
        <dbReference type="ChEBI" id="CHEBI:57604"/>
        <dbReference type="ChEBI" id="CHEBI:58272"/>
        <dbReference type="ChEBI" id="CHEBI:456216"/>
        <dbReference type="EC" id="2.7.2.3"/>
    </reaction>
</comment>
<evidence type="ECO:0000313" key="34">
    <source>
        <dbReference type="EMBL" id="RGS56889.1"/>
    </source>
</evidence>
<gene>
    <name evidence="11 29" type="primary">pgk</name>
    <name evidence="40" type="ORF">DW216_10505</name>
    <name evidence="39" type="ORF">DW729_07255</name>
    <name evidence="38" type="ORF">DW758_07670</name>
    <name evidence="37" type="ORF">DW873_14485</name>
    <name evidence="36" type="ORF">DWW14_17705</name>
    <name evidence="35" type="ORF">DWW83_06245</name>
    <name evidence="34" type="ORF">DWX87_02325</name>
    <name evidence="33" type="ORF">DWY92_08755</name>
    <name evidence="32" type="ORF">DXC07_09580</name>
    <name evidence="31" type="ORF">DXC80_01300</name>
    <name evidence="30" type="ORF">DXC91_10645</name>
    <name evidence="29" type="ORF">DXD90_13455</name>
    <name evidence="22" type="ORF">GAP41_16215</name>
    <name evidence="23" type="ORF">GAP48_17450</name>
    <name evidence="21" type="ORF">GAP55_06840</name>
    <name evidence="20" type="ORF">GAQ34_19180</name>
    <name evidence="19" type="ORF">GAQ44_16110</name>
    <name evidence="18" type="ORF">GAQ59_08955</name>
    <name evidence="15" type="ORF">GAQ70_06090</name>
    <name evidence="16" type="ORF">GAQ72_09380</name>
    <name evidence="17" type="ORF">GAQ75_12450</name>
    <name evidence="24" type="ORF">POY73_00390</name>
    <name evidence="27" type="ORF">POZ10_09880</name>
    <name evidence="25" type="ORF">POZ22_12915</name>
    <name evidence="26" type="ORF">POZ24_00505</name>
    <name evidence="28" type="ORF">RVH16_17635</name>
</gene>
<feature type="binding site" evidence="11 12">
    <location>
        <begin position="19"/>
        <end position="21"/>
    </location>
    <ligand>
        <name>substrate</name>
    </ligand>
</feature>
<dbReference type="PIRSF" id="PIRSF000724">
    <property type="entry name" value="Pgk"/>
    <property type="match status" value="1"/>
</dbReference>
<evidence type="ECO:0000313" key="52">
    <source>
        <dbReference type="Proteomes" id="UP000286114"/>
    </source>
</evidence>
<evidence type="ECO:0000256" key="7">
    <source>
        <dbReference type="ARBA" id="ARBA00022741"/>
    </source>
</evidence>
<evidence type="ECO:0000313" key="61">
    <source>
        <dbReference type="Proteomes" id="UP000487989"/>
    </source>
</evidence>
<evidence type="ECO:0000313" key="59">
    <source>
        <dbReference type="Proteomes" id="UP000466952"/>
    </source>
</evidence>
<dbReference type="Proteomes" id="UP000283601">
    <property type="component" value="Unassembled WGS sequence"/>
</dbReference>
<dbReference type="Proteomes" id="UP001181247">
    <property type="component" value="Unassembled WGS sequence"/>
</dbReference>
<dbReference type="EMBL" id="WCUR01000024">
    <property type="protein sequence ID" value="KAB4116947.1"/>
    <property type="molecule type" value="Genomic_DNA"/>
</dbReference>
<dbReference type="Proteomes" id="UP000487989">
    <property type="component" value="Unassembled WGS sequence"/>
</dbReference>
<reference evidence="53 54" key="2">
    <citation type="journal article" date="2019" name="Nat. Med.">
        <title>A library of human gut bacterial isolates paired with longitudinal multiomics data enables mechanistic microbiome research.</title>
        <authorList>
            <person name="Poyet M."/>
            <person name="Groussin M."/>
            <person name="Gibbons S.M."/>
            <person name="Avila-Pacheco J."/>
            <person name="Jiang X."/>
            <person name="Kearney S.M."/>
            <person name="Perrotta A.R."/>
            <person name="Berdy B."/>
            <person name="Zhao S."/>
            <person name="Lieberman T.D."/>
            <person name="Swanson P.K."/>
            <person name="Smith M."/>
            <person name="Roesemann S."/>
            <person name="Alexander J.E."/>
            <person name="Rich S.A."/>
            <person name="Livny J."/>
            <person name="Vlamakis H."/>
            <person name="Clish C."/>
            <person name="Bullock K."/>
            <person name="Deik A."/>
            <person name="Scott J."/>
            <person name="Pierce K.A."/>
            <person name="Xavier R.J."/>
            <person name="Alm E.J."/>
        </authorList>
    </citation>
    <scope>NUCLEOTIDE SEQUENCE [LARGE SCALE GENOMIC DNA]</scope>
    <source>
        <strain evidence="21 59">BIOML-A11</strain>
        <strain evidence="19 60">BIOML-A19</strain>
        <strain evidence="20 58">BIOML-A21</strain>
        <strain evidence="18 54">BIOML-A27</strain>
        <strain evidence="23 61">BIOML-A3</strain>
        <strain evidence="15 57">BIOML-A36</strain>
        <strain evidence="17 56">BIOML-A37</strain>
        <strain evidence="16 55">BIOML-A38</strain>
        <strain evidence="22 53">BIOML-A6</strain>
    </source>
</reference>
<evidence type="ECO:0000313" key="23">
    <source>
        <dbReference type="EMBL" id="KAB4249292.1"/>
    </source>
</evidence>
<feature type="binding site" evidence="11 13">
    <location>
        <position position="347"/>
    </location>
    <ligand>
        <name>ATP</name>
        <dbReference type="ChEBI" id="CHEBI:30616"/>
    </ligand>
</feature>
<dbReference type="GO" id="GO:0043531">
    <property type="term" value="F:ADP binding"/>
    <property type="evidence" value="ECO:0007669"/>
    <property type="project" value="TreeGrafter"/>
</dbReference>
<dbReference type="EMBL" id="JAQNSG010000001">
    <property type="protein sequence ID" value="MDC1878501.1"/>
    <property type="molecule type" value="Genomic_DNA"/>
</dbReference>
<dbReference type="PANTHER" id="PTHR11406">
    <property type="entry name" value="PHOSPHOGLYCERATE KINASE"/>
    <property type="match status" value="1"/>
</dbReference>
<dbReference type="EMBL" id="QSRK01000001">
    <property type="protein sequence ID" value="RGL17817.1"/>
    <property type="molecule type" value="Genomic_DNA"/>
</dbReference>
<evidence type="ECO:0000313" key="46">
    <source>
        <dbReference type="Proteomes" id="UP000283680"/>
    </source>
</evidence>
<keyword evidence="10 11" id="KW-0324">Glycolysis</keyword>
<dbReference type="FunFam" id="3.40.50.1260:FF:000010">
    <property type="entry name" value="Phosphoglycerate kinase"/>
    <property type="match status" value="1"/>
</dbReference>
<evidence type="ECO:0000313" key="56">
    <source>
        <dbReference type="Proteomes" id="UP000438773"/>
    </source>
</evidence>
<dbReference type="EMBL" id="WCUA01000029">
    <property type="protein sequence ID" value="KAB4181989.1"/>
    <property type="molecule type" value="Genomic_DNA"/>
</dbReference>
<dbReference type="Proteomes" id="UP000487221">
    <property type="component" value="Unassembled WGS sequence"/>
</dbReference>
<evidence type="ECO:0000313" key="41">
    <source>
        <dbReference type="Proteomes" id="UP000260795"/>
    </source>
</evidence>
<dbReference type="EC" id="2.7.2.3" evidence="4 11"/>
<dbReference type="Proteomes" id="UP000433928">
    <property type="component" value="Unassembled WGS sequence"/>
</dbReference>
<evidence type="ECO:0000256" key="12">
    <source>
        <dbReference type="PIRSR" id="PIRSR000724-1"/>
    </source>
</evidence>
<evidence type="ECO:0000313" key="17">
    <source>
        <dbReference type="EMBL" id="KAB4124410.1"/>
    </source>
</evidence>
<evidence type="ECO:0000313" key="37">
    <source>
        <dbReference type="EMBL" id="RHB71087.1"/>
    </source>
</evidence>
<evidence type="ECO:0000313" key="54">
    <source>
        <dbReference type="Proteomes" id="UP000433928"/>
    </source>
</evidence>
<dbReference type="GO" id="GO:0005829">
    <property type="term" value="C:cytosol"/>
    <property type="evidence" value="ECO:0007669"/>
    <property type="project" value="TreeGrafter"/>
</dbReference>
<evidence type="ECO:0000313" key="49">
    <source>
        <dbReference type="Proteomes" id="UP000284640"/>
    </source>
</evidence>
<evidence type="ECO:0000313" key="44">
    <source>
        <dbReference type="Proteomes" id="UP000263754"/>
    </source>
</evidence>
<evidence type="ECO:0000256" key="2">
    <source>
        <dbReference type="ARBA" id="ARBA00008982"/>
    </source>
</evidence>
<dbReference type="EMBL" id="WCTJ01000033">
    <property type="protein sequence ID" value="KAB4249292.1"/>
    <property type="molecule type" value="Genomic_DNA"/>
</dbReference>
<evidence type="ECO:0000313" key="60">
    <source>
        <dbReference type="Proteomes" id="UP000487221"/>
    </source>
</evidence>
<evidence type="ECO:0000256" key="14">
    <source>
        <dbReference type="RuleBase" id="RU000532"/>
    </source>
</evidence>
<evidence type="ECO:0000256" key="3">
    <source>
        <dbReference type="ARBA" id="ARBA00011245"/>
    </source>
</evidence>
<dbReference type="Proteomes" id="UP000284022">
    <property type="component" value="Unassembled WGS sequence"/>
</dbReference>
<dbReference type="AlphaFoldDB" id="A0A374MTL5"/>
<evidence type="ECO:0000313" key="19">
    <source>
        <dbReference type="EMBL" id="KAB4181394.1"/>
    </source>
</evidence>
<feature type="binding site" evidence="11">
    <location>
        <position position="316"/>
    </location>
    <ligand>
        <name>ATP</name>
        <dbReference type="ChEBI" id="CHEBI:30616"/>
    </ligand>
</feature>
<dbReference type="EMBL" id="QRJL01000005">
    <property type="protein sequence ID" value="RHH31697.1"/>
    <property type="molecule type" value="Genomic_DNA"/>
</dbReference>
<dbReference type="EMBL" id="QSKL01000003">
    <property type="protein sequence ID" value="RHE60942.1"/>
    <property type="molecule type" value="Genomic_DNA"/>
</dbReference>
<sequence length="419" mass="45081">MMTIDQFNFAGKKAFVRVDFNVPLDENFNITDDTRMRAALPTLKKILADGGSVIIGSHLGRPKGPADKFSLKHILKHLEELLGVEVQFANDCMGEEAAVKAAALQPGEVLLLENLRFYAEEEGKPRGLAEDATDEEKKAAKAAVKESQKEFTKKLASYADCYVNDAFGTAHRAHASTALIAKYFDKDNKMFGYLMEKEVKAVDKVLNDIQRPFTAIMGGSKVSSKIEIIENLLNKVDNLIIAGGMTYTFTKAMGGKIGISICEDDKLDLALDLVKKAKEKGVNLVLAVDAKIADSFSNDANTKFCPVDEIPDGWEGLDIGPETEKIFADVIKNSKTILWNGPTGVFEFENFTHGSRAVGEAIVEATKNGAFSLVGGGDSVACVNKFGLASGVSYVSTGGGALLEAIEGKILPGIAAINE</sequence>
<evidence type="ECO:0000313" key="28">
    <source>
        <dbReference type="EMBL" id="MDU0246516.1"/>
    </source>
</evidence>
<protein>
    <recommendedName>
        <fullName evidence="4 11">Phosphoglycerate kinase</fullName>
        <ecNumber evidence="4 11">2.7.2.3</ecNumber>
    </recommendedName>
</protein>
<dbReference type="Proteomes" id="UP000441711">
    <property type="component" value="Unassembled WGS sequence"/>
</dbReference>
<keyword evidence="5 11" id="KW-0963">Cytoplasm</keyword>
<feature type="binding site" evidence="11">
    <location>
        <position position="172"/>
    </location>
    <ligand>
        <name>substrate</name>
    </ligand>
</feature>
<dbReference type="Proteomes" id="UP001214113">
    <property type="component" value="Unassembled WGS sequence"/>
</dbReference>
<dbReference type="Proteomes" id="UP001213309">
    <property type="component" value="Unassembled WGS sequence"/>
</dbReference>
<feature type="binding site" evidence="12">
    <location>
        <position position="116"/>
    </location>
    <ligand>
        <name>(2R)-3-phosphoglycerate</name>
        <dbReference type="ChEBI" id="CHEBI:58272"/>
    </ligand>
</feature>
<evidence type="ECO:0000256" key="4">
    <source>
        <dbReference type="ARBA" id="ARBA00013061"/>
    </source>
</evidence>
<dbReference type="GO" id="GO:0006094">
    <property type="term" value="P:gluconeogenesis"/>
    <property type="evidence" value="ECO:0007669"/>
    <property type="project" value="TreeGrafter"/>
</dbReference>
<evidence type="ECO:0000313" key="42">
    <source>
        <dbReference type="Proteomes" id="UP000260874"/>
    </source>
</evidence>
<dbReference type="EMBL" id="JAWDEU010000002">
    <property type="protein sequence ID" value="MDU0246516.1"/>
    <property type="molecule type" value="Genomic_DNA"/>
</dbReference>
<evidence type="ECO:0000313" key="38">
    <source>
        <dbReference type="EMBL" id="RHE24087.1"/>
    </source>
</evidence>
<dbReference type="PANTHER" id="PTHR11406:SF23">
    <property type="entry name" value="PHOSPHOGLYCERATE KINASE 1, CHLOROPLASTIC-RELATED"/>
    <property type="match status" value="1"/>
</dbReference>
<feature type="binding site" evidence="11">
    <location>
        <position position="116"/>
    </location>
    <ligand>
        <name>substrate</name>
    </ligand>
</feature>
<evidence type="ECO:0000313" key="26">
    <source>
        <dbReference type="EMBL" id="MDC1878501.1"/>
    </source>
</evidence>
<evidence type="ECO:0000313" key="39">
    <source>
        <dbReference type="EMBL" id="RHE60942.1"/>
    </source>
</evidence>
<dbReference type="EMBL" id="QSHA01000011">
    <property type="protein sequence ID" value="RHB71087.1"/>
    <property type="molecule type" value="Genomic_DNA"/>
</dbReference>
<evidence type="ECO:0000313" key="45">
    <source>
        <dbReference type="Proteomes" id="UP000283601"/>
    </source>
</evidence>
<dbReference type="EMBL" id="QSJZ01000004">
    <property type="protein sequence ID" value="RHE24087.1"/>
    <property type="molecule type" value="Genomic_DNA"/>
</dbReference>
<dbReference type="GO" id="GO:0006096">
    <property type="term" value="P:glycolytic process"/>
    <property type="evidence" value="ECO:0007669"/>
    <property type="project" value="UniProtKB-UniRule"/>
</dbReference>
<comment type="subcellular location">
    <subcellularLocation>
        <location evidence="11">Cytoplasm</location>
    </subcellularLocation>
</comment>
<evidence type="ECO:0000313" key="30">
    <source>
        <dbReference type="EMBL" id="RGK85712.1"/>
    </source>
</evidence>
<dbReference type="InterPro" id="IPR036043">
    <property type="entry name" value="Phosphoglycerate_kinase_sf"/>
</dbReference>
<dbReference type="GO" id="GO:0005524">
    <property type="term" value="F:ATP binding"/>
    <property type="evidence" value="ECO:0007669"/>
    <property type="project" value="UniProtKB-KW"/>
</dbReference>
<evidence type="ECO:0000313" key="32">
    <source>
        <dbReference type="EMBL" id="RGM55819.1"/>
    </source>
</evidence>
<evidence type="ECO:0000313" key="15">
    <source>
        <dbReference type="EMBL" id="KAB4110151.1"/>
    </source>
</evidence>
<dbReference type="FunFam" id="3.40.50.1260:FF:000009">
    <property type="entry name" value="Phosphoglycerate kinase"/>
    <property type="match status" value="1"/>
</dbReference>
<dbReference type="Proteomes" id="UP000285343">
    <property type="component" value="Unassembled WGS sequence"/>
</dbReference>
<comment type="caution">
    <text evidence="29">The sequence shown here is derived from an EMBL/GenBank/DDBJ whole genome shotgun (WGS) entry which is preliminary data.</text>
</comment>
<evidence type="ECO:0000313" key="18">
    <source>
        <dbReference type="EMBL" id="KAB4170365.1"/>
    </source>
</evidence>
<reference evidence="28" key="4">
    <citation type="submission" date="2023-10" db="EMBL/GenBank/DDBJ databases">
        <title>Genome of Potential pathogenic bacteria in Crohn's disease.</title>
        <authorList>
            <person name="Rodriguez-Palacios A."/>
        </authorList>
    </citation>
    <scope>NUCLEOTIDE SEQUENCE</scope>
    <source>
        <strain evidence="28">CavFT-hAR50</strain>
    </source>
</reference>
<organism evidence="29 44">
    <name type="scientific">Bacteroides uniformis</name>
    <dbReference type="NCBI Taxonomy" id="820"/>
    <lineage>
        <taxon>Bacteria</taxon>
        <taxon>Pseudomonadati</taxon>
        <taxon>Bacteroidota</taxon>
        <taxon>Bacteroidia</taxon>
        <taxon>Bacteroidales</taxon>
        <taxon>Bacteroidaceae</taxon>
        <taxon>Bacteroides</taxon>
    </lineage>
</organism>
<dbReference type="EMBL" id="QRZC01000028">
    <property type="protein sequence ID" value="RGV38720.1"/>
    <property type="molecule type" value="Genomic_DNA"/>
</dbReference>
<keyword evidence="7 11" id="KW-0547">Nucleotide-binding</keyword>
<keyword evidence="8 11" id="KW-0418">Kinase</keyword>
<evidence type="ECO:0000256" key="5">
    <source>
        <dbReference type="ARBA" id="ARBA00022490"/>
    </source>
</evidence>
<dbReference type="EMBL" id="WCTR01000004">
    <property type="protein sequence ID" value="KAB4214356.1"/>
    <property type="molecule type" value="Genomic_DNA"/>
</dbReference>
<dbReference type="CDD" id="cd00318">
    <property type="entry name" value="Phosphoglycerate_kinase"/>
    <property type="match status" value="1"/>
</dbReference>
<evidence type="ECO:0000256" key="8">
    <source>
        <dbReference type="ARBA" id="ARBA00022777"/>
    </source>
</evidence>
<evidence type="ECO:0000313" key="22">
    <source>
        <dbReference type="EMBL" id="KAB4239817.1"/>
    </source>
</evidence>
<dbReference type="EMBL" id="JAQNSB010000019">
    <property type="protein sequence ID" value="MDC1855680.1"/>
    <property type="molecule type" value="Genomic_DNA"/>
</dbReference>
<evidence type="ECO:0000313" key="20">
    <source>
        <dbReference type="EMBL" id="KAB4181989.1"/>
    </source>
</evidence>
<dbReference type="PRINTS" id="PR00477">
    <property type="entry name" value="PHGLYCKINASE"/>
</dbReference>
<dbReference type="Proteomes" id="UP000283680">
    <property type="component" value="Unassembled WGS sequence"/>
</dbReference>
<dbReference type="Proteomes" id="UP000466952">
    <property type="component" value="Unassembled WGS sequence"/>
</dbReference>
<dbReference type="EMBL" id="QSOF01000018">
    <property type="protein sequence ID" value="RGI74718.1"/>
    <property type="molecule type" value="Genomic_DNA"/>
</dbReference>
<dbReference type="Proteomes" id="UP000263754">
    <property type="component" value="Unassembled WGS sequence"/>
</dbReference>
<dbReference type="Pfam" id="PF00162">
    <property type="entry name" value="PGK"/>
    <property type="match status" value="1"/>
</dbReference>
<dbReference type="Proteomes" id="UP000284640">
    <property type="component" value="Unassembled WGS sequence"/>
</dbReference>
<evidence type="ECO:0000313" key="31">
    <source>
        <dbReference type="EMBL" id="RGL17817.1"/>
    </source>
</evidence>
<evidence type="ECO:0000313" key="29">
    <source>
        <dbReference type="EMBL" id="RGI74718.1"/>
    </source>
</evidence>
<dbReference type="EMBL" id="JAQNRK010000001">
    <property type="protein sequence ID" value="MDC1792596.1"/>
    <property type="molecule type" value="Genomic_DNA"/>
</dbReference>
<dbReference type="EMBL" id="WCUQ01000006">
    <property type="protein sequence ID" value="KAB4124410.1"/>
    <property type="molecule type" value="Genomic_DNA"/>
</dbReference>
<feature type="binding site" evidence="12">
    <location>
        <position position="172"/>
    </location>
    <ligand>
        <name>(2R)-3-phosphoglycerate</name>
        <dbReference type="ChEBI" id="CHEBI:58272"/>
    </ligand>
</feature>
<comment type="subunit">
    <text evidence="3 11">Monomer.</text>
</comment>
<dbReference type="GO" id="GO:0004618">
    <property type="term" value="F:phosphoglycerate kinase activity"/>
    <property type="evidence" value="ECO:0007669"/>
    <property type="project" value="UniProtKB-UniRule"/>
</dbReference>
<dbReference type="EMBL" id="WCUG01000007">
    <property type="protein sequence ID" value="KAB4170365.1"/>
    <property type="molecule type" value="Genomic_DNA"/>
</dbReference>
<dbReference type="InterPro" id="IPR015824">
    <property type="entry name" value="Phosphoglycerate_kinase_N"/>
</dbReference>
<dbReference type="EMBL" id="WCTM01000010">
    <property type="protein sequence ID" value="KAB4239817.1"/>
    <property type="molecule type" value="Genomic_DNA"/>
</dbReference>
<evidence type="ECO:0000313" key="47">
    <source>
        <dbReference type="Proteomes" id="UP000283766"/>
    </source>
</evidence>
<dbReference type="Proteomes" id="UP000438773">
    <property type="component" value="Unassembled WGS sequence"/>
</dbReference>
<reference evidence="41 42" key="1">
    <citation type="submission" date="2018-08" db="EMBL/GenBank/DDBJ databases">
        <title>A genome reference for cultivated species of the human gut microbiota.</title>
        <authorList>
            <person name="Zou Y."/>
            <person name="Xue W."/>
            <person name="Luo G."/>
        </authorList>
    </citation>
    <scope>NUCLEOTIDE SEQUENCE [LARGE SCALE GENOMIC DNA]</scope>
    <source>
        <strain evidence="36 51">AF14-42</strain>
        <strain evidence="35 48">AF17-20</strain>
        <strain evidence="34 50">AF21-53</strain>
        <strain evidence="33 46">AF28-11</strain>
        <strain evidence="40 47">AM18-14LB</strain>
        <strain evidence="39 49">AM27-46</strain>
        <strain evidence="38 45">AM29-12AC</strain>
        <strain evidence="37 52">AM39-1</strain>
        <strain evidence="32 43">OM07-9</strain>
        <strain evidence="31 41">TF08-13</strain>
        <strain evidence="30 42">TF09-22</strain>
        <strain evidence="29 44">TM10-17</strain>
    </source>
</reference>
<evidence type="ECO:0000256" key="13">
    <source>
        <dbReference type="PIRSR" id="PIRSR000724-2"/>
    </source>
</evidence>
<dbReference type="Proteomes" id="UP001215818">
    <property type="component" value="Unassembled WGS sequence"/>
</dbReference>
<dbReference type="EMBL" id="QSTL01000007">
    <property type="protein sequence ID" value="RGM55819.1"/>
    <property type="molecule type" value="Genomic_DNA"/>
</dbReference>
<evidence type="ECO:0000313" key="57">
    <source>
        <dbReference type="Proteomes" id="UP000441711"/>
    </source>
</evidence>
<dbReference type="Proteomes" id="UP000285283">
    <property type="component" value="Unassembled WGS sequence"/>
</dbReference>
<evidence type="ECO:0000313" key="16">
    <source>
        <dbReference type="EMBL" id="KAB4116947.1"/>
    </source>
</evidence>
<evidence type="ECO:0000313" key="43">
    <source>
        <dbReference type="Proteomes" id="UP000261295"/>
    </source>
</evidence>
<feature type="binding site" evidence="11 13">
    <location>
        <position position="225"/>
    </location>
    <ligand>
        <name>ATP</name>
        <dbReference type="ChEBI" id="CHEBI:30616"/>
    </ligand>
</feature>
<comment type="similarity">
    <text evidence="2 11 14">Belongs to the phosphoglycerate kinase family.</text>
</comment>
<feature type="binding site" evidence="11 13">
    <location>
        <begin position="376"/>
        <end position="379"/>
    </location>
    <ligand>
        <name>ATP</name>
        <dbReference type="ChEBI" id="CHEBI:30616"/>
    </ligand>
</feature>
<dbReference type="EMBL" id="QRXV01000005">
    <property type="protein sequence ID" value="RGU40172.1"/>
    <property type="molecule type" value="Genomic_DNA"/>
</dbReference>
<accession>A0A374MTL5</accession>
<evidence type="ECO:0000313" key="62">
    <source>
        <dbReference type="Proteomes" id="UP001215818"/>
    </source>
</evidence>
<feature type="binding site" evidence="11 12">
    <location>
        <begin position="58"/>
        <end position="61"/>
    </location>
    <ligand>
        <name>substrate</name>
    </ligand>
</feature>
<dbReference type="UniPathway" id="UPA00109">
    <property type="reaction ID" value="UER00185"/>
</dbReference>
<dbReference type="Proteomes" id="UP001222603">
    <property type="component" value="Unassembled WGS sequence"/>
</dbReference>
<feature type="binding site" evidence="12">
    <location>
        <position position="35"/>
    </location>
    <ligand>
        <name>(2R)-3-phosphoglycerate</name>
        <dbReference type="ChEBI" id="CHEBI:58272"/>
    </ligand>
</feature>
<dbReference type="Gene3D" id="3.40.50.1260">
    <property type="entry name" value="Phosphoglycerate kinase, N-terminal domain"/>
    <property type="match status" value="2"/>
</dbReference>
<evidence type="ECO:0000313" key="51">
    <source>
        <dbReference type="Proteomes" id="UP000285343"/>
    </source>
</evidence>
<evidence type="ECO:0000313" key="55">
    <source>
        <dbReference type="Proteomes" id="UP000434462"/>
    </source>
</evidence>
<evidence type="ECO:0000313" key="24">
    <source>
        <dbReference type="EMBL" id="MDC1792596.1"/>
    </source>
</evidence>
<name>A0A374MTL5_BACUN</name>
<dbReference type="EMBL" id="JAQNSI010000280">
    <property type="protein sequence ID" value="MDC1900930.1"/>
    <property type="molecule type" value="Genomic_DNA"/>
</dbReference>